<name>A0A942THM8_9BACI</name>
<keyword evidence="3 4" id="KW-0749">Sporulation</keyword>
<dbReference type="HAMAP" id="MF_00667">
    <property type="entry name" value="SspH"/>
    <property type="match status" value="1"/>
</dbReference>
<evidence type="ECO:0000256" key="1">
    <source>
        <dbReference type="ARBA" id="ARBA00004288"/>
    </source>
</evidence>
<reference evidence="5 6" key="1">
    <citation type="submission" date="2021-05" db="EMBL/GenBank/DDBJ databases">
        <title>Novel Bacillus species.</title>
        <authorList>
            <person name="Liu G."/>
        </authorList>
    </citation>
    <scope>NUCLEOTIDE SEQUENCE [LARGE SCALE GENOMIC DNA]</scope>
    <source>
        <strain evidence="6">FJAT-49780</strain>
    </source>
</reference>
<proteinExistence type="evidence at transcript level"/>
<dbReference type="AlphaFoldDB" id="A0A942THM8"/>
<dbReference type="RefSeq" id="WP_213126298.1">
    <property type="nucleotide sequence ID" value="NZ_JAGYPG010000003.1"/>
</dbReference>
<gene>
    <name evidence="4" type="primary">sspH</name>
    <name evidence="5" type="ORF">KHA97_18835</name>
</gene>
<evidence type="ECO:0000313" key="6">
    <source>
        <dbReference type="Proteomes" id="UP000681414"/>
    </source>
</evidence>
<dbReference type="GO" id="GO:0030435">
    <property type="term" value="P:sporulation resulting in formation of a cellular spore"/>
    <property type="evidence" value="ECO:0007669"/>
    <property type="project" value="UniProtKB-KW"/>
</dbReference>
<comment type="caution">
    <text evidence="5">The sequence shown here is derived from an EMBL/GenBank/DDBJ whole genome shotgun (WGS) entry which is preliminary data.</text>
</comment>
<comment type="induction">
    <text evidence="4">Expressed only in the forespore compartment of sporulating cells.</text>
</comment>
<dbReference type="InterPro" id="IPR012610">
    <property type="entry name" value="SASP_SspH"/>
</dbReference>
<dbReference type="Proteomes" id="UP000681414">
    <property type="component" value="Unassembled WGS sequence"/>
</dbReference>
<comment type="similarity">
    <text evidence="2 4">Belongs to the SspH family.</text>
</comment>
<keyword evidence="6" id="KW-1185">Reference proteome</keyword>
<accession>A0A942THM8</accession>
<organism evidence="5 6">
    <name type="scientific">Lederbergia citri</name>
    <dbReference type="NCBI Taxonomy" id="2833580"/>
    <lineage>
        <taxon>Bacteria</taxon>
        <taxon>Bacillati</taxon>
        <taxon>Bacillota</taxon>
        <taxon>Bacilli</taxon>
        <taxon>Bacillales</taxon>
        <taxon>Bacillaceae</taxon>
        <taxon>Lederbergia</taxon>
    </lineage>
</organism>
<dbReference type="NCBIfam" id="TIGR02861">
    <property type="entry name" value="SASP_H"/>
    <property type="match status" value="1"/>
</dbReference>
<dbReference type="GO" id="GO:0042601">
    <property type="term" value="C:endospore-forming forespore"/>
    <property type="evidence" value="ECO:0007669"/>
    <property type="project" value="InterPro"/>
</dbReference>
<dbReference type="EMBL" id="JAGYPG010000003">
    <property type="protein sequence ID" value="MBS4197113.1"/>
    <property type="molecule type" value="Genomic_DNA"/>
</dbReference>
<dbReference type="Pfam" id="PF08141">
    <property type="entry name" value="SspH"/>
    <property type="match status" value="1"/>
</dbReference>
<evidence type="ECO:0000256" key="4">
    <source>
        <dbReference type="HAMAP-Rule" id="MF_00667"/>
    </source>
</evidence>
<comment type="subcellular location">
    <subcellularLocation>
        <location evidence="1 4">Spore core</location>
    </subcellularLocation>
</comment>
<evidence type="ECO:0000256" key="3">
    <source>
        <dbReference type="ARBA" id="ARBA00022969"/>
    </source>
</evidence>
<dbReference type="GO" id="GO:0030436">
    <property type="term" value="P:asexual sporulation"/>
    <property type="evidence" value="ECO:0007669"/>
    <property type="project" value="UniProtKB-UniRule"/>
</dbReference>
<evidence type="ECO:0000256" key="2">
    <source>
        <dbReference type="ARBA" id="ARBA00006573"/>
    </source>
</evidence>
<protein>
    <recommendedName>
        <fullName evidence="4">Small, acid-soluble spore protein H</fullName>
        <shortName evidence="4">SASP H</shortName>
    </recommendedName>
</protein>
<sequence>MNKQRAAEIAESPDMKHVTYNGKPVYIQRVDDQNDTARVFHLDEPENEFDVLVTNLIER</sequence>
<evidence type="ECO:0000313" key="5">
    <source>
        <dbReference type="EMBL" id="MBS4197113.1"/>
    </source>
</evidence>